<feature type="domain" description="AAA+ ATPase" evidence="2">
    <location>
        <begin position="493"/>
        <end position="619"/>
    </location>
</feature>
<dbReference type="InterPro" id="IPR003593">
    <property type="entry name" value="AAA+_ATPase"/>
</dbReference>
<feature type="compositionally biased region" description="Basic and acidic residues" evidence="1">
    <location>
        <begin position="16"/>
        <end position="25"/>
    </location>
</feature>
<dbReference type="EMBL" id="JAPEUX010000003">
    <property type="protein sequence ID" value="KAJ4355399.1"/>
    <property type="molecule type" value="Genomic_DNA"/>
</dbReference>
<proteinExistence type="predicted"/>
<evidence type="ECO:0000313" key="4">
    <source>
        <dbReference type="Proteomes" id="UP001140513"/>
    </source>
</evidence>
<dbReference type="AlphaFoldDB" id="A0A9W8XN01"/>
<organism evidence="3 4">
    <name type="scientific">Didymosphaeria variabile</name>
    <dbReference type="NCBI Taxonomy" id="1932322"/>
    <lineage>
        <taxon>Eukaryota</taxon>
        <taxon>Fungi</taxon>
        <taxon>Dikarya</taxon>
        <taxon>Ascomycota</taxon>
        <taxon>Pezizomycotina</taxon>
        <taxon>Dothideomycetes</taxon>
        <taxon>Pleosporomycetidae</taxon>
        <taxon>Pleosporales</taxon>
        <taxon>Massarineae</taxon>
        <taxon>Didymosphaeriaceae</taxon>
        <taxon>Didymosphaeria</taxon>
    </lineage>
</organism>
<dbReference type="PANTHER" id="PTHR46411:SF3">
    <property type="entry name" value="AAA+ ATPASE DOMAIN-CONTAINING PROTEIN"/>
    <property type="match status" value="1"/>
</dbReference>
<dbReference type="CDD" id="cd19481">
    <property type="entry name" value="RecA-like_protease"/>
    <property type="match status" value="1"/>
</dbReference>
<dbReference type="InterPro" id="IPR054289">
    <property type="entry name" value="DUF7025"/>
</dbReference>
<dbReference type="SMART" id="SM00382">
    <property type="entry name" value="AAA"/>
    <property type="match status" value="1"/>
</dbReference>
<dbReference type="RefSeq" id="XP_056072525.1">
    <property type="nucleotide sequence ID" value="XM_056212217.1"/>
</dbReference>
<dbReference type="GO" id="GO:0016887">
    <property type="term" value="F:ATP hydrolysis activity"/>
    <property type="evidence" value="ECO:0007669"/>
    <property type="project" value="InterPro"/>
</dbReference>
<sequence length="630" mass="71845">MAAASDLDQLPDDNEEHALDIEERSVTPSIAPEPLSHIHQESSVDQPIANVRQGSILESFGSIGPLGDLDRTTEREENLGEICELHVYETRFNSKGEEVVLQIGATEGLDIEEIRSPDAALVLMRNYDATKALKGTTLEIRSPYMRKAMAEIIRDYPGVDTQTAGILKISGKPHCVFHYRKELYAYAQASDDEDVKEHVTYLLKYMEQALRKEIATYETHMMANTESPGLDFDSLWMTFRPGDLLYHSRNGDGQICRLKSMRMETDNLRPLRYAKYWYLRCEIINCDGEDFIYSWDDTRIFTYDGYRPLSNLNIIPLQFHKDQMSIRESLLVRGKTFLSLLGVHHRSYRGTARFFKDDNNNHIDDDYKVNEKYETFEADGRVIVDCEEYASNIDGSISEFLPGSKLISGEEKDYEKLCDDDILICSPEIAGFSLQHRRWGLFKVSGLGTISFNQAAFDALVLPEQYKELLKSLVNAHQKKLSNFDDLVKGKGKGLLFLLHGDPGVGKTLTAESISELTQRPLYTIGAEELGQYSATIERELKRTLKLATRWNALVLLDEADVFMVQRSSHNSRNDLVAVLLRIMEYFEGVMFMTTNRLESIDPAFASRVHLILAYPRLSKKARRTPYVMV</sequence>
<dbReference type="InterPro" id="IPR003959">
    <property type="entry name" value="ATPase_AAA_core"/>
</dbReference>
<comment type="caution">
    <text evidence="3">The sequence shown here is derived from an EMBL/GenBank/DDBJ whole genome shotgun (WGS) entry which is preliminary data.</text>
</comment>
<accession>A0A9W8XN01</accession>
<dbReference type="Gene3D" id="3.40.50.300">
    <property type="entry name" value="P-loop containing nucleotide triphosphate hydrolases"/>
    <property type="match status" value="1"/>
</dbReference>
<keyword evidence="4" id="KW-1185">Reference proteome</keyword>
<protein>
    <recommendedName>
        <fullName evidence="2">AAA+ ATPase domain-containing protein</fullName>
    </recommendedName>
</protein>
<gene>
    <name evidence="3" type="ORF">N0V89_003415</name>
</gene>
<evidence type="ECO:0000256" key="1">
    <source>
        <dbReference type="SAM" id="MobiDB-lite"/>
    </source>
</evidence>
<feature type="region of interest" description="Disordered" evidence="1">
    <location>
        <begin position="1"/>
        <end position="31"/>
    </location>
</feature>
<dbReference type="InterPro" id="IPR027417">
    <property type="entry name" value="P-loop_NTPase"/>
</dbReference>
<dbReference type="Pfam" id="PF22942">
    <property type="entry name" value="DUF7025"/>
    <property type="match status" value="1"/>
</dbReference>
<evidence type="ECO:0000313" key="3">
    <source>
        <dbReference type="EMBL" id="KAJ4355399.1"/>
    </source>
</evidence>
<dbReference type="SUPFAM" id="SSF52540">
    <property type="entry name" value="P-loop containing nucleoside triphosphate hydrolases"/>
    <property type="match status" value="1"/>
</dbReference>
<name>A0A9W8XN01_9PLEO</name>
<evidence type="ECO:0000259" key="2">
    <source>
        <dbReference type="SMART" id="SM00382"/>
    </source>
</evidence>
<reference evidence="3" key="1">
    <citation type="submission" date="2022-10" db="EMBL/GenBank/DDBJ databases">
        <title>Tapping the CABI collections for fungal endophytes: first genome assemblies for Collariella, Neodidymelliopsis, Ascochyta clinopodiicola, Didymella pomorum, Didymosphaeria variabile, Neocosmospora piperis and Neocucurbitaria cava.</title>
        <authorList>
            <person name="Hill R."/>
        </authorList>
    </citation>
    <scope>NUCLEOTIDE SEQUENCE</scope>
    <source>
        <strain evidence="3">IMI 356815</strain>
    </source>
</reference>
<dbReference type="OrthoDB" id="10042665at2759"/>
<dbReference type="Proteomes" id="UP001140513">
    <property type="component" value="Unassembled WGS sequence"/>
</dbReference>
<dbReference type="GO" id="GO:0005524">
    <property type="term" value="F:ATP binding"/>
    <property type="evidence" value="ECO:0007669"/>
    <property type="project" value="InterPro"/>
</dbReference>
<dbReference type="PANTHER" id="PTHR46411">
    <property type="entry name" value="FAMILY ATPASE, PUTATIVE-RELATED"/>
    <property type="match status" value="1"/>
</dbReference>
<dbReference type="Pfam" id="PF00004">
    <property type="entry name" value="AAA"/>
    <property type="match status" value="1"/>
</dbReference>
<dbReference type="GeneID" id="80906945"/>